<evidence type="ECO:0000313" key="2">
    <source>
        <dbReference type="EMBL" id="KZV83639.1"/>
    </source>
</evidence>
<feature type="region of interest" description="Disordered" evidence="1">
    <location>
        <begin position="1"/>
        <end position="24"/>
    </location>
</feature>
<evidence type="ECO:0000256" key="1">
    <source>
        <dbReference type="SAM" id="MobiDB-lite"/>
    </source>
</evidence>
<accession>A0A165ZL04</accession>
<reference evidence="2 3" key="1">
    <citation type="journal article" date="2016" name="Mol. Biol. Evol.">
        <title>Comparative Genomics of Early-Diverging Mushroom-Forming Fungi Provides Insights into the Origins of Lignocellulose Decay Capabilities.</title>
        <authorList>
            <person name="Nagy L.G."/>
            <person name="Riley R."/>
            <person name="Tritt A."/>
            <person name="Adam C."/>
            <person name="Daum C."/>
            <person name="Floudas D."/>
            <person name="Sun H."/>
            <person name="Yadav J.S."/>
            <person name="Pangilinan J."/>
            <person name="Larsson K.H."/>
            <person name="Matsuura K."/>
            <person name="Barry K."/>
            <person name="Labutti K."/>
            <person name="Kuo R."/>
            <person name="Ohm R.A."/>
            <person name="Bhattacharya S.S."/>
            <person name="Shirouzu T."/>
            <person name="Yoshinaga Y."/>
            <person name="Martin F.M."/>
            <person name="Grigoriev I.V."/>
            <person name="Hibbett D.S."/>
        </authorList>
    </citation>
    <scope>NUCLEOTIDE SEQUENCE [LARGE SCALE GENOMIC DNA]</scope>
    <source>
        <strain evidence="2 3">HHB12029</strain>
    </source>
</reference>
<dbReference type="Proteomes" id="UP000077266">
    <property type="component" value="Unassembled WGS sequence"/>
</dbReference>
<gene>
    <name evidence="2" type="ORF">EXIGLDRAFT_728160</name>
</gene>
<sequence length="84" mass="9201">MDQSVASPGDERSRGADPGNITHEIDNVSPRALRYGGTADVYQGTWRCATGDILVALKVFRFVNPGDLAVQRVSPAFVLYSQYR</sequence>
<proteinExistence type="predicted"/>
<dbReference type="EMBL" id="KV426261">
    <property type="protein sequence ID" value="KZV83639.1"/>
    <property type="molecule type" value="Genomic_DNA"/>
</dbReference>
<keyword evidence="3" id="KW-1185">Reference proteome</keyword>
<dbReference type="InParanoid" id="A0A165ZL04"/>
<evidence type="ECO:0000313" key="3">
    <source>
        <dbReference type="Proteomes" id="UP000077266"/>
    </source>
</evidence>
<dbReference type="AlphaFoldDB" id="A0A165ZL04"/>
<protein>
    <submittedName>
        <fullName evidence="2">Uncharacterized protein</fullName>
    </submittedName>
</protein>
<name>A0A165ZL04_EXIGL</name>
<organism evidence="2 3">
    <name type="scientific">Exidia glandulosa HHB12029</name>
    <dbReference type="NCBI Taxonomy" id="1314781"/>
    <lineage>
        <taxon>Eukaryota</taxon>
        <taxon>Fungi</taxon>
        <taxon>Dikarya</taxon>
        <taxon>Basidiomycota</taxon>
        <taxon>Agaricomycotina</taxon>
        <taxon>Agaricomycetes</taxon>
        <taxon>Auriculariales</taxon>
        <taxon>Exidiaceae</taxon>
        <taxon>Exidia</taxon>
    </lineage>
</organism>